<evidence type="ECO:0000313" key="3">
    <source>
        <dbReference type="Proteomes" id="UP000282818"/>
    </source>
</evidence>
<gene>
    <name evidence="2" type="ORF">EOE65_01780</name>
</gene>
<organism evidence="2 3">
    <name type="scientific">Neptunomonas marina</name>
    <dbReference type="NCBI Taxonomy" id="1815562"/>
    <lineage>
        <taxon>Bacteria</taxon>
        <taxon>Pseudomonadati</taxon>
        <taxon>Pseudomonadota</taxon>
        <taxon>Gammaproteobacteria</taxon>
        <taxon>Oceanospirillales</taxon>
        <taxon>Oceanospirillaceae</taxon>
        <taxon>Neptunomonas</taxon>
    </lineage>
</organism>
<keyword evidence="1" id="KW-0472">Membrane</keyword>
<comment type="caution">
    <text evidence="2">The sequence shown here is derived from an EMBL/GenBank/DDBJ whole genome shotgun (WGS) entry which is preliminary data.</text>
</comment>
<reference evidence="2 3" key="1">
    <citation type="submission" date="2019-01" db="EMBL/GenBank/DDBJ databases">
        <authorList>
            <person name="Chen W.-M."/>
        </authorList>
    </citation>
    <scope>NUCLEOTIDE SEQUENCE [LARGE SCALE GENOMIC DNA]</scope>
    <source>
        <strain evidence="2 3">HPM-16</strain>
    </source>
</reference>
<proteinExistence type="predicted"/>
<dbReference type="Proteomes" id="UP000282818">
    <property type="component" value="Unassembled WGS sequence"/>
</dbReference>
<keyword evidence="3" id="KW-1185">Reference proteome</keyword>
<dbReference type="RefSeq" id="WP_127692576.1">
    <property type="nucleotide sequence ID" value="NZ_SACQ01000001.1"/>
</dbReference>
<evidence type="ECO:0000313" key="2">
    <source>
        <dbReference type="EMBL" id="RVU32407.1"/>
    </source>
</evidence>
<dbReference type="AlphaFoldDB" id="A0A437QCY5"/>
<sequence>MKLFLMLLWRTWLPDWAHDRSPDPYHFYRRQFTAAYKRRYRFVSLLWFIALITIGLVASLPVAIIIVIFASCISFAILDETEKKAP</sequence>
<accession>A0A437QCY5</accession>
<keyword evidence="1" id="KW-1133">Transmembrane helix</keyword>
<evidence type="ECO:0000256" key="1">
    <source>
        <dbReference type="SAM" id="Phobius"/>
    </source>
</evidence>
<name>A0A437QCY5_9GAMM</name>
<dbReference type="EMBL" id="SACQ01000001">
    <property type="protein sequence ID" value="RVU32407.1"/>
    <property type="molecule type" value="Genomic_DNA"/>
</dbReference>
<feature type="transmembrane region" description="Helical" evidence="1">
    <location>
        <begin position="45"/>
        <end position="78"/>
    </location>
</feature>
<protein>
    <submittedName>
        <fullName evidence="2">Uncharacterized protein</fullName>
    </submittedName>
</protein>
<keyword evidence="1" id="KW-0812">Transmembrane</keyword>